<dbReference type="EMBL" id="AUZJ01000017">
    <property type="protein sequence ID" value="ERF61145.1"/>
    <property type="molecule type" value="Genomic_DNA"/>
</dbReference>
<keyword evidence="3 5" id="KW-0663">Pyridoxal phosphate</keyword>
<feature type="binding site" evidence="5 7">
    <location>
        <position position="322"/>
    </location>
    <ligand>
        <name>substrate</name>
    </ligand>
</feature>
<protein>
    <recommendedName>
        <fullName evidence="5">Alanine racemase</fullName>
        <ecNumber evidence="5">5.1.1.1</ecNumber>
    </recommendedName>
</protein>
<sequence length="381" mass="40792">MRSTRAVVYKNNLIHNLSVIQSFIKDSNTKICAAVKANGYGSGAVFAAKTALASGASFCAVATVDEGIELRESGIASPILLLSLCTPDEMKDAVLYKLTPLVCDEAYAELFNAAGGKYASGKFSVHIAVDTGMRRIGCSVDEASLFAKRIVNLPHLALGGVCTHFSSADETDEVSRRYTDEQFSDFMRAVKSIEDEGIDPGIRHCAASAALLDRPEMQLDMVRPGILMYGYFDGSVDGAYCASRGKPCTLEPVMALESEVVAIKSIKKGEAVSYNRTWTAECDTVLATLPIGYADGLPRRLFPGLCVAISGKNYPVVGRICMDQCMVDVGSDGVHRWDKAVIFGPENSGALQTAADIAKISGTISYEILTGIAKRVPRVEV</sequence>
<dbReference type="PATRIC" id="fig|1125725.3.peg.954"/>
<dbReference type="SUPFAM" id="SSF51419">
    <property type="entry name" value="PLP-binding barrel"/>
    <property type="match status" value="1"/>
</dbReference>
<dbReference type="EMBL" id="AVQI01000006">
    <property type="protein sequence ID" value="ERK05003.1"/>
    <property type="molecule type" value="Genomic_DNA"/>
</dbReference>
<keyword evidence="12" id="KW-1185">Reference proteome</keyword>
<dbReference type="Gene3D" id="3.20.20.10">
    <property type="entry name" value="Alanine racemase"/>
    <property type="match status" value="1"/>
</dbReference>
<dbReference type="InterPro" id="IPR001608">
    <property type="entry name" value="Ala_racemase_N"/>
</dbReference>
<feature type="active site" description="Proton acceptor; specific for L-alanine" evidence="5">
    <location>
        <position position="274"/>
    </location>
</feature>
<evidence type="ECO:0000256" key="5">
    <source>
        <dbReference type="HAMAP-Rule" id="MF_01201"/>
    </source>
</evidence>
<dbReference type="eggNOG" id="COG0787">
    <property type="taxonomic scope" value="Bacteria"/>
</dbReference>
<dbReference type="PANTHER" id="PTHR30511:SF0">
    <property type="entry name" value="ALANINE RACEMASE, CATABOLIC-RELATED"/>
    <property type="match status" value="1"/>
</dbReference>
<dbReference type="InterPro" id="IPR009006">
    <property type="entry name" value="Ala_racemase/Decarboxylase_C"/>
</dbReference>
<comment type="pathway">
    <text evidence="5">Amino-acid biosynthesis; D-alanine biosynthesis; D-alanine from L-alanine: step 1/1.</text>
</comment>
<evidence type="ECO:0000256" key="3">
    <source>
        <dbReference type="ARBA" id="ARBA00022898"/>
    </source>
</evidence>
<evidence type="ECO:0000313" key="10">
    <source>
        <dbReference type="EMBL" id="ERK05003.1"/>
    </source>
</evidence>
<feature type="binding site" evidence="5 7">
    <location>
        <position position="135"/>
    </location>
    <ligand>
        <name>substrate</name>
    </ligand>
</feature>
<comment type="function">
    <text evidence="5">Catalyzes the interconversion of L-alanine and D-alanine. May also act on other amino acids.</text>
</comment>
<evidence type="ECO:0000313" key="9">
    <source>
        <dbReference type="EMBL" id="ERF61145.1"/>
    </source>
</evidence>
<dbReference type="Proteomes" id="UP000016412">
    <property type="component" value="Unassembled WGS sequence"/>
</dbReference>
<dbReference type="RefSeq" id="WP_021329986.1">
    <property type="nucleotide sequence ID" value="NZ_AUZJ01000017.1"/>
</dbReference>
<evidence type="ECO:0000256" key="2">
    <source>
        <dbReference type="ARBA" id="ARBA00001933"/>
    </source>
</evidence>
<accession>U1GT85</accession>
<dbReference type="GO" id="GO:0008784">
    <property type="term" value="F:alanine racemase activity"/>
    <property type="evidence" value="ECO:0007669"/>
    <property type="project" value="UniProtKB-UniRule"/>
</dbReference>
<dbReference type="GO" id="GO:0005829">
    <property type="term" value="C:cytosol"/>
    <property type="evidence" value="ECO:0007669"/>
    <property type="project" value="TreeGrafter"/>
</dbReference>
<dbReference type="Proteomes" id="UP000016646">
    <property type="component" value="Unassembled WGS sequence"/>
</dbReference>
<dbReference type="CDD" id="cd00430">
    <property type="entry name" value="PLPDE_III_AR"/>
    <property type="match status" value="1"/>
</dbReference>
<dbReference type="Gene3D" id="2.40.37.10">
    <property type="entry name" value="Lyase, Ornithine Decarboxylase, Chain A, domain 1"/>
    <property type="match status" value="1"/>
</dbReference>
<evidence type="ECO:0000313" key="11">
    <source>
        <dbReference type="Proteomes" id="UP000016412"/>
    </source>
</evidence>
<dbReference type="InterPro" id="IPR000821">
    <property type="entry name" value="Ala_racemase"/>
</dbReference>
<evidence type="ECO:0000256" key="7">
    <source>
        <dbReference type="PIRSR" id="PIRSR600821-52"/>
    </source>
</evidence>
<evidence type="ECO:0000259" key="8">
    <source>
        <dbReference type="SMART" id="SM01005"/>
    </source>
</evidence>
<dbReference type="Pfam" id="PF00842">
    <property type="entry name" value="Ala_racemase_C"/>
    <property type="match status" value="1"/>
</dbReference>
<gene>
    <name evidence="9" type="primary">alr</name>
    <name evidence="10" type="ORF">HMPREF0860_0700</name>
    <name evidence="9" type="ORF">HMPREF1325_1671</name>
</gene>
<dbReference type="GO" id="GO:0009252">
    <property type="term" value="P:peptidoglycan biosynthetic process"/>
    <property type="evidence" value="ECO:0007669"/>
    <property type="project" value="TreeGrafter"/>
</dbReference>
<dbReference type="UniPathway" id="UPA00042">
    <property type="reaction ID" value="UER00497"/>
</dbReference>
<comment type="catalytic activity">
    <reaction evidence="1 5">
        <text>L-alanine = D-alanine</text>
        <dbReference type="Rhea" id="RHEA:20249"/>
        <dbReference type="ChEBI" id="CHEBI:57416"/>
        <dbReference type="ChEBI" id="CHEBI:57972"/>
        <dbReference type="EC" id="5.1.1.1"/>
    </reaction>
</comment>
<feature type="domain" description="Alanine racemase C-terminal" evidence="8">
    <location>
        <begin position="253"/>
        <end position="381"/>
    </location>
</feature>
<dbReference type="STRING" id="1125725.HMPREF1325_1671"/>
<comment type="similarity">
    <text evidence="5">Belongs to the alanine racemase family.</text>
</comment>
<dbReference type="HAMAP" id="MF_01201">
    <property type="entry name" value="Ala_racemase"/>
    <property type="match status" value="1"/>
</dbReference>
<dbReference type="SMART" id="SM01005">
    <property type="entry name" value="Ala_racemase_C"/>
    <property type="match status" value="1"/>
</dbReference>
<dbReference type="GO" id="GO:0030632">
    <property type="term" value="P:D-alanine biosynthetic process"/>
    <property type="evidence" value="ECO:0007669"/>
    <property type="project" value="UniProtKB-UniRule"/>
</dbReference>
<dbReference type="InterPro" id="IPR029066">
    <property type="entry name" value="PLP-binding_barrel"/>
</dbReference>
<dbReference type="FunFam" id="3.20.20.10:FF:000002">
    <property type="entry name" value="Alanine racemase"/>
    <property type="match status" value="1"/>
</dbReference>
<dbReference type="InterPro" id="IPR011079">
    <property type="entry name" value="Ala_racemase_C"/>
</dbReference>
<evidence type="ECO:0000256" key="1">
    <source>
        <dbReference type="ARBA" id="ARBA00000316"/>
    </source>
</evidence>
<reference evidence="11 12" key="1">
    <citation type="submission" date="2013-08" db="EMBL/GenBank/DDBJ databases">
        <authorList>
            <person name="Durkin A.S."/>
            <person name="Haft D.R."/>
            <person name="McCorrison J."/>
            <person name="Torralba M."/>
            <person name="Gillis M."/>
            <person name="Haft D.H."/>
            <person name="Methe B."/>
            <person name="Sutton G."/>
            <person name="Nelson K.E."/>
        </authorList>
    </citation>
    <scope>NUCLEOTIDE SEQUENCE [LARGE SCALE GENOMIC DNA]</scope>
    <source>
        <strain evidence="10 12">ATCC 35536</strain>
        <strain evidence="9 11">VPI DR56BR1116</strain>
    </source>
</reference>
<dbReference type="OrthoDB" id="9813814at2"/>
<name>U1GT85_TRESO</name>
<feature type="active site" description="Proton acceptor; specific for D-alanine" evidence="5">
    <location>
        <position position="36"/>
    </location>
</feature>
<dbReference type="PRINTS" id="PR00992">
    <property type="entry name" value="ALARACEMASE"/>
</dbReference>
<dbReference type="PANTHER" id="PTHR30511">
    <property type="entry name" value="ALANINE RACEMASE"/>
    <property type="match status" value="1"/>
</dbReference>
<dbReference type="NCBIfam" id="TIGR00492">
    <property type="entry name" value="alr"/>
    <property type="match status" value="1"/>
</dbReference>
<dbReference type="GO" id="GO:0030170">
    <property type="term" value="F:pyridoxal phosphate binding"/>
    <property type="evidence" value="ECO:0007669"/>
    <property type="project" value="UniProtKB-UniRule"/>
</dbReference>
<keyword evidence="4 5" id="KW-0413">Isomerase</keyword>
<evidence type="ECO:0000313" key="12">
    <source>
        <dbReference type="Proteomes" id="UP000016646"/>
    </source>
</evidence>
<evidence type="ECO:0000256" key="4">
    <source>
        <dbReference type="ARBA" id="ARBA00023235"/>
    </source>
</evidence>
<dbReference type="Pfam" id="PF01168">
    <property type="entry name" value="Ala_racemase_N"/>
    <property type="match status" value="1"/>
</dbReference>
<dbReference type="SUPFAM" id="SSF50621">
    <property type="entry name" value="Alanine racemase C-terminal domain-like"/>
    <property type="match status" value="1"/>
</dbReference>
<feature type="modified residue" description="N6-(pyridoxal phosphate)lysine" evidence="5 6">
    <location>
        <position position="36"/>
    </location>
</feature>
<comment type="caution">
    <text evidence="9">The sequence shown here is derived from an EMBL/GenBank/DDBJ whole genome shotgun (WGS) entry which is preliminary data.</text>
</comment>
<evidence type="ECO:0000256" key="6">
    <source>
        <dbReference type="PIRSR" id="PIRSR600821-50"/>
    </source>
</evidence>
<proteinExistence type="inferred from homology"/>
<dbReference type="AlphaFoldDB" id="U1GT85"/>
<dbReference type="EC" id="5.1.1.1" evidence="5"/>
<comment type="cofactor">
    <cofactor evidence="2 5 6">
        <name>pyridoxal 5'-phosphate</name>
        <dbReference type="ChEBI" id="CHEBI:597326"/>
    </cofactor>
</comment>
<organism evidence="9 11">
    <name type="scientific">Treponema socranskii subsp. socranskii VPI DR56BR1116 = ATCC 35536</name>
    <dbReference type="NCBI Taxonomy" id="1125725"/>
    <lineage>
        <taxon>Bacteria</taxon>
        <taxon>Pseudomonadati</taxon>
        <taxon>Spirochaetota</taxon>
        <taxon>Spirochaetia</taxon>
        <taxon>Spirochaetales</taxon>
        <taxon>Treponemataceae</taxon>
        <taxon>Treponema</taxon>
    </lineage>
</organism>